<dbReference type="GO" id="GO:0008834">
    <property type="term" value="F:ditrans,polycis-undecaprenyl-diphosphate synthase [(2E,6E)-farnesyl-diphosphate specific] activity"/>
    <property type="evidence" value="ECO:0007669"/>
    <property type="project" value="TreeGrafter"/>
</dbReference>
<dbReference type="GO" id="GO:0016094">
    <property type="term" value="P:polyprenol biosynthetic process"/>
    <property type="evidence" value="ECO:0007669"/>
    <property type="project" value="TreeGrafter"/>
</dbReference>
<keyword evidence="1 2" id="KW-0808">Transferase</keyword>
<feature type="binding site" evidence="2">
    <location>
        <position position="72"/>
    </location>
    <ligand>
        <name>substrate</name>
    </ligand>
</feature>
<evidence type="ECO:0000256" key="2">
    <source>
        <dbReference type="HAMAP-Rule" id="MF_01139"/>
    </source>
</evidence>
<feature type="binding site" evidence="2">
    <location>
        <position position="40"/>
    </location>
    <ligand>
        <name>substrate</name>
    </ligand>
</feature>
<dbReference type="Gene3D" id="3.40.1180.10">
    <property type="entry name" value="Decaprenyl diphosphate synthase-like"/>
    <property type="match status" value="1"/>
</dbReference>
<sequence>MSDTHPSSYPAGALPRHVAVIMDGNGRWARARGVPVAHGHREGGEAVQRCVRAAMEHGVPYLTLYAFSSENWRRSGEEISELTGLMRFYLRHRFRELDEQGVQLRIIGDPQRFGENFCQELRRAEEKTRHNTRLTLSLALSYGSRAEIAGAARHLAEQVRAGTLDPGAINETLFAGALQTHDVPDPDLVMRTSGESRLSNFLLWQSAYAELLFLDVLWPDFGEKDFAEAMKRYMRRQRRFGGRPE</sequence>
<dbReference type="CDD" id="cd00475">
    <property type="entry name" value="Cis_IPPS"/>
    <property type="match status" value="1"/>
</dbReference>
<comment type="subunit">
    <text evidence="2">Homodimer.</text>
</comment>
<reference evidence="3 4" key="1">
    <citation type="journal article" date="2016" name="PLoS ONE">
        <title>Whole-Genome Sequence Analysis of Bombella intestini LMG 28161T, a Novel Acetic Acid Bacterium Isolated from the Crop of a Red-Tailed Bumble Bee, Bombus lapidarius.</title>
        <authorList>
            <person name="Li L."/>
            <person name="Illeghems K."/>
            <person name="Van Kerrebroeck S."/>
            <person name="Borremans W."/>
            <person name="Cleenwerck I."/>
            <person name="Smagghe G."/>
            <person name="De Vuyst L."/>
            <person name="Vandamme P."/>
        </authorList>
    </citation>
    <scope>NUCLEOTIDE SEQUENCE [LARGE SCALE GENOMIC DNA]</scope>
    <source>
        <strain evidence="3 4">R-52487</strain>
    </source>
</reference>
<feature type="active site" evidence="2">
    <location>
        <position position="23"/>
    </location>
</feature>
<feature type="binding site" evidence="2">
    <location>
        <begin position="68"/>
        <end position="70"/>
    </location>
    <ligand>
        <name>substrate</name>
    </ligand>
</feature>
<dbReference type="FunFam" id="3.40.1180.10:FF:000001">
    <property type="entry name" value="(2E,6E)-farnesyl-diphosphate-specific ditrans,polycis-undecaprenyl-diphosphate synthase"/>
    <property type="match status" value="1"/>
</dbReference>
<dbReference type="Pfam" id="PF01255">
    <property type="entry name" value="Prenyltransf"/>
    <property type="match status" value="1"/>
</dbReference>
<keyword evidence="2" id="KW-0479">Metal-binding</keyword>
<keyword evidence="4" id="KW-1185">Reference proteome</keyword>
<dbReference type="STRING" id="1539051.AL01_00040"/>
<comment type="caution">
    <text evidence="3">The sequence shown here is derived from an EMBL/GenBank/DDBJ whole genome shotgun (WGS) entry which is preliminary data.</text>
</comment>
<dbReference type="InterPro" id="IPR018520">
    <property type="entry name" value="UPP_synth-like_CS"/>
</dbReference>
<dbReference type="RefSeq" id="WP_275077760.1">
    <property type="nucleotide sequence ID" value="NZ_JATM01000001.1"/>
</dbReference>
<organism evidence="3 4">
    <name type="scientific">Bombella intestini</name>
    <dbReference type="NCBI Taxonomy" id="1539051"/>
    <lineage>
        <taxon>Bacteria</taxon>
        <taxon>Pseudomonadati</taxon>
        <taxon>Pseudomonadota</taxon>
        <taxon>Alphaproteobacteria</taxon>
        <taxon>Acetobacterales</taxon>
        <taxon>Acetobacteraceae</taxon>
        <taxon>Bombella</taxon>
    </lineage>
</organism>
<dbReference type="NCBIfam" id="TIGR00055">
    <property type="entry name" value="uppS"/>
    <property type="match status" value="1"/>
</dbReference>
<dbReference type="PANTHER" id="PTHR10291:SF0">
    <property type="entry name" value="DEHYDRODOLICHYL DIPHOSPHATE SYNTHASE 2"/>
    <property type="match status" value="1"/>
</dbReference>
<evidence type="ECO:0000313" key="3">
    <source>
        <dbReference type="EMBL" id="OOL19428.1"/>
    </source>
</evidence>
<dbReference type="GO" id="GO:0000287">
    <property type="term" value="F:magnesium ion binding"/>
    <property type="evidence" value="ECO:0007669"/>
    <property type="project" value="UniProtKB-UniRule"/>
</dbReference>
<name>A0A1S8GRE5_9PROT</name>
<dbReference type="InterPro" id="IPR001441">
    <property type="entry name" value="UPP_synth-like"/>
</dbReference>
<dbReference type="PANTHER" id="PTHR10291">
    <property type="entry name" value="DEHYDRODOLICHYL DIPHOSPHATE SYNTHASE FAMILY MEMBER"/>
    <property type="match status" value="1"/>
</dbReference>
<dbReference type="EMBL" id="JATM01000001">
    <property type="protein sequence ID" value="OOL19428.1"/>
    <property type="molecule type" value="Genomic_DNA"/>
</dbReference>
<protein>
    <recommendedName>
        <fullName evidence="2">Isoprenyl transferase</fullName>
        <ecNumber evidence="2">2.5.1.-</ecNumber>
    </recommendedName>
</protein>
<evidence type="ECO:0000256" key="1">
    <source>
        <dbReference type="ARBA" id="ARBA00022679"/>
    </source>
</evidence>
<proteinExistence type="inferred from homology"/>
<comment type="function">
    <text evidence="2">Catalyzes the condensation of isopentenyl diphosphate (IPP) with allylic pyrophosphates generating different type of terpenoids.</text>
</comment>
<dbReference type="InterPro" id="IPR036424">
    <property type="entry name" value="UPP_synth-like_sf"/>
</dbReference>
<comment type="caution">
    <text evidence="2">Lacks conserved residue(s) required for the propagation of feature annotation.</text>
</comment>
<feature type="binding site" evidence="2">
    <location>
        <begin position="197"/>
        <end position="199"/>
    </location>
    <ligand>
        <name>substrate</name>
    </ligand>
</feature>
<accession>A0A1S8GRE5</accession>
<dbReference type="PROSITE" id="PS01066">
    <property type="entry name" value="UPP_SYNTHASE"/>
    <property type="match status" value="1"/>
</dbReference>
<feature type="binding site" evidence="2">
    <location>
        <position position="23"/>
    </location>
    <ligand>
        <name>Mg(2+)</name>
        <dbReference type="ChEBI" id="CHEBI:18420"/>
    </ligand>
</feature>
<dbReference type="SUPFAM" id="SSF64005">
    <property type="entry name" value="Undecaprenyl diphosphate synthase"/>
    <property type="match status" value="1"/>
</dbReference>
<comment type="similarity">
    <text evidence="2">Belongs to the UPP synthase family.</text>
</comment>
<feature type="binding site" evidence="2">
    <location>
        <position position="28"/>
    </location>
    <ligand>
        <name>substrate</name>
    </ligand>
</feature>
<dbReference type="EC" id="2.5.1.-" evidence="2"/>
<feature type="binding site" evidence="2">
    <location>
        <position position="74"/>
    </location>
    <ligand>
        <name>substrate</name>
    </ligand>
</feature>
<keyword evidence="2" id="KW-0460">Magnesium</keyword>
<feature type="binding site" evidence="2">
    <location>
        <position position="210"/>
    </location>
    <ligand>
        <name>Mg(2+)</name>
        <dbReference type="ChEBI" id="CHEBI:18420"/>
    </ligand>
</feature>
<comment type="cofactor">
    <cofactor evidence="2">
        <name>Mg(2+)</name>
        <dbReference type="ChEBI" id="CHEBI:18420"/>
    </cofactor>
    <text evidence="2">Binds 2 magnesium ions per subunit.</text>
</comment>
<feature type="binding site" evidence="2">
    <location>
        <begin position="24"/>
        <end position="27"/>
    </location>
    <ligand>
        <name>substrate</name>
    </ligand>
</feature>
<dbReference type="GO" id="GO:0005829">
    <property type="term" value="C:cytosol"/>
    <property type="evidence" value="ECO:0007669"/>
    <property type="project" value="TreeGrafter"/>
</dbReference>
<feature type="active site" description="Proton acceptor" evidence="2">
    <location>
        <position position="71"/>
    </location>
</feature>
<evidence type="ECO:0000313" key="4">
    <source>
        <dbReference type="Proteomes" id="UP000200980"/>
    </source>
</evidence>
<feature type="binding site" evidence="2">
    <location>
        <position position="191"/>
    </location>
    <ligand>
        <name>substrate</name>
    </ligand>
</feature>
<gene>
    <name evidence="3" type="ORF">AL01_00040</name>
</gene>
<dbReference type="AlphaFoldDB" id="A0A1S8GRE5"/>
<dbReference type="Proteomes" id="UP000200980">
    <property type="component" value="Unassembled WGS sequence"/>
</dbReference>
<dbReference type="HAMAP" id="MF_01139">
    <property type="entry name" value="ISPT"/>
    <property type="match status" value="1"/>
</dbReference>